<accession>A0A4Z0JPJ6</accession>
<dbReference type="Proteomes" id="UP000298021">
    <property type="component" value="Unassembled WGS sequence"/>
</dbReference>
<evidence type="ECO:0000313" key="2">
    <source>
        <dbReference type="Proteomes" id="UP000298021"/>
    </source>
</evidence>
<keyword evidence="2" id="KW-1185">Reference proteome</keyword>
<dbReference type="OrthoDB" id="306726at2"/>
<dbReference type="AlphaFoldDB" id="A0A4Z0JPJ6"/>
<comment type="caution">
    <text evidence="1">The sequence shown here is derived from an EMBL/GenBank/DDBJ whole genome shotgun (WGS) entry which is preliminary data.</text>
</comment>
<protein>
    <submittedName>
        <fullName evidence="1">Uncharacterized protein</fullName>
    </submittedName>
</protein>
<organism evidence="1 2">
    <name type="scientific">Companilactobacillus suantsaicola</name>
    <dbReference type="NCBI Taxonomy" id="2487723"/>
    <lineage>
        <taxon>Bacteria</taxon>
        <taxon>Bacillati</taxon>
        <taxon>Bacillota</taxon>
        <taxon>Bacilli</taxon>
        <taxon>Lactobacillales</taxon>
        <taxon>Lactobacillaceae</taxon>
        <taxon>Companilactobacillus</taxon>
    </lineage>
</organism>
<dbReference type="RefSeq" id="WP_135371217.1">
    <property type="nucleotide sequence ID" value="NZ_RKLY01000003.1"/>
</dbReference>
<gene>
    <name evidence="1" type="ORF">EGT49_01625</name>
</gene>
<reference evidence="1 2" key="1">
    <citation type="submission" date="2018-10" db="EMBL/GenBank/DDBJ databases">
        <title>Lactobacillus sp. R7 and Lactobacillus sp. R19 isolated from fermented mustard green product of Taiwan.</title>
        <authorList>
            <person name="Lin S.-T."/>
        </authorList>
    </citation>
    <scope>NUCLEOTIDE SEQUENCE [LARGE SCALE GENOMIC DNA]</scope>
    <source>
        <strain evidence="1 2">BCRC 81127</strain>
    </source>
</reference>
<sequence length="171" mass="19562">MFITERELQGLYHQAAFHEYKVAKGDRLTPEAKSFLTGKGIKLVEVEQANPASSQQSVTNDKTTLELLRLDLQSAVAQAYEIDLRLGDSVFETYELLDQEMPPNLHIYSCDAKEVLSKTITKEMFRNPKYKVIILLKKCLSRLCGIQIDSKDRLNLVKVELVNQINKLMEE</sequence>
<name>A0A4Z0JPJ6_9LACO</name>
<dbReference type="EMBL" id="RKLY01000003">
    <property type="protein sequence ID" value="TGD24841.1"/>
    <property type="molecule type" value="Genomic_DNA"/>
</dbReference>
<proteinExistence type="predicted"/>
<evidence type="ECO:0000313" key="1">
    <source>
        <dbReference type="EMBL" id="TGD24841.1"/>
    </source>
</evidence>